<reference evidence="7" key="2">
    <citation type="submission" date="2025-05" db="UniProtKB">
        <authorList>
            <consortium name="RefSeq"/>
        </authorList>
    </citation>
    <scope>IDENTIFICATION</scope>
    <source>
        <tissue evidence="7">Seedling</tissue>
    </source>
</reference>
<dbReference type="GO" id="GO:0010427">
    <property type="term" value="F:abscisic acid binding"/>
    <property type="evidence" value="ECO:0007669"/>
    <property type="project" value="InterPro"/>
</dbReference>
<keyword evidence="3" id="KW-0568">Pathogenesis-related protein</keyword>
<organism evidence="5">
    <name type="scientific">Ziziphus jujuba</name>
    <name type="common">Chinese jujube</name>
    <name type="synonym">Ziziphus sativa</name>
    <dbReference type="NCBI Taxonomy" id="326968"/>
    <lineage>
        <taxon>Eukaryota</taxon>
        <taxon>Viridiplantae</taxon>
        <taxon>Streptophyta</taxon>
        <taxon>Embryophyta</taxon>
        <taxon>Tracheophyta</taxon>
        <taxon>Spermatophyta</taxon>
        <taxon>Magnoliopsida</taxon>
        <taxon>eudicotyledons</taxon>
        <taxon>Gunneridae</taxon>
        <taxon>Pentapetalae</taxon>
        <taxon>rosids</taxon>
        <taxon>fabids</taxon>
        <taxon>Rosales</taxon>
        <taxon>Rhamnaceae</taxon>
        <taxon>Paliureae</taxon>
        <taxon>Ziziphus</taxon>
    </lineage>
</organism>
<gene>
    <name evidence="7" type="primary">LOC125419700</name>
</gene>
<keyword evidence="2" id="KW-0611">Plant defense</keyword>
<dbReference type="GO" id="GO:0006952">
    <property type="term" value="P:defense response"/>
    <property type="evidence" value="ECO:0007669"/>
    <property type="project" value="UniProtKB-KW"/>
</dbReference>
<protein>
    <submittedName>
        <fullName evidence="7">Major allergen Pru ar 1</fullName>
    </submittedName>
    <submittedName>
        <fullName evidence="5">Pathogenesis related protein PR10</fullName>
    </submittedName>
</protein>
<dbReference type="InterPro" id="IPR024949">
    <property type="entry name" value="Bet_v_I_allergen"/>
</dbReference>
<dbReference type="PRINTS" id="PR00634">
    <property type="entry name" value="BETALLERGEN"/>
</dbReference>
<dbReference type="SUPFAM" id="SSF55961">
    <property type="entry name" value="Bet v1-like"/>
    <property type="match status" value="1"/>
</dbReference>
<dbReference type="RefSeq" id="XP_048322163.1">
    <property type="nucleotide sequence ID" value="XM_048466206.2"/>
</dbReference>
<reference evidence="5" key="1">
    <citation type="submission" date="2013-01" db="EMBL/GenBank/DDBJ databases">
        <authorList>
            <person name="Zhao J."/>
            <person name="Yuan Z."/>
            <person name="Peng L."/>
            <person name="Liu Z.-G."/>
            <person name="Liu M.-J."/>
        </authorList>
    </citation>
    <scope>NUCLEOTIDE SEQUENCE</scope>
</reference>
<dbReference type="KEGG" id="zju:125419700"/>
<evidence type="ECO:0000259" key="4">
    <source>
        <dbReference type="Pfam" id="PF00407"/>
    </source>
</evidence>
<sequence length="160" mass="17506">MGVLTYESEITSTVAPARLFKAFVVDGDKLIPQIAPQAVKQIEILEGDGGAGTVKKIHFGEGAQFKYVKHKVNKVDIDSLTYSYAVIEGDVLSDKVEKIEYENKFVAAADGGTIIKNISKYHTIGEVEITEEQIKAGKDRAGGLFKVLEGYLHQNPDAYN</sequence>
<dbReference type="FunFam" id="3.30.530.20:FF:000007">
    <property type="entry name" value="Major pollen allergen Bet v 1-A"/>
    <property type="match status" value="1"/>
</dbReference>
<dbReference type="InterPro" id="IPR023393">
    <property type="entry name" value="START-like_dom_sf"/>
</dbReference>
<dbReference type="InterPro" id="IPR050279">
    <property type="entry name" value="Plant_def-hormone_signal"/>
</dbReference>
<dbReference type="Gene3D" id="3.30.530.20">
    <property type="match status" value="1"/>
</dbReference>
<dbReference type="Proteomes" id="UP001652623">
    <property type="component" value="Chromosome 11"/>
</dbReference>
<dbReference type="AlphaFoldDB" id="R4L112"/>
<evidence type="ECO:0000313" key="7">
    <source>
        <dbReference type="RefSeq" id="XP_048322163.1"/>
    </source>
</evidence>
<dbReference type="Pfam" id="PF00407">
    <property type="entry name" value="Bet_v_1"/>
    <property type="match status" value="1"/>
</dbReference>
<proteinExistence type="evidence at transcript level"/>
<evidence type="ECO:0000256" key="2">
    <source>
        <dbReference type="ARBA" id="ARBA00022821"/>
    </source>
</evidence>
<dbReference type="CDD" id="cd07816">
    <property type="entry name" value="Bet_v1-like"/>
    <property type="match status" value="1"/>
</dbReference>
<dbReference type="GO" id="GO:0038023">
    <property type="term" value="F:signaling receptor activity"/>
    <property type="evidence" value="ECO:0007669"/>
    <property type="project" value="InterPro"/>
</dbReference>
<comment type="similarity">
    <text evidence="1">Belongs to the BetVI family.</text>
</comment>
<evidence type="ECO:0000313" key="6">
    <source>
        <dbReference type="Proteomes" id="UP001652623"/>
    </source>
</evidence>
<dbReference type="GO" id="GO:0004864">
    <property type="term" value="F:protein phosphatase inhibitor activity"/>
    <property type="evidence" value="ECO:0007669"/>
    <property type="project" value="InterPro"/>
</dbReference>
<evidence type="ECO:0000313" key="5">
    <source>
        <dbReference type="EMBL" id="AGL07712.1"/>
    </source>
</evidence>
<dbReference type="GO" id="GO:0005634">
    <property type="term" value="C:nucleus"/>
    <property type="evidence" value="ECO:0007669"/>
    <property type="project" value="TreeGrafter"/>
</dbReference>
<evidence type="ECO:0000256" key="1">
    <source>
        <dbReference type="ARBA" id="ARBA00009744"/>
    </source>
</evidence>
<keyword evidence="6" id="KW-1185">Reference proteome</keyword>
<dbReference type="EMBL" id="KC559756">
    <property type="protein sequence ID" value="AGL07712.1"/>
    <property type="molecule type" value="mRNA"/>
</dbReference>
<dbReference type="GeneID" id="125419700"/>
<dbReference type="GO" id="GO:0005737">
    <property type="term" value="C:cytoplasm"/>
    <property type="evidence" value="ECO:0007669"/>
    <property type="project" value="TreeGrafter"/>
</dbReference>
<accession>R4L112</accession>
<evidence type="ECO:0000256" key="3">
    <source>
        <dbReference type="ARBA" id="ARBA00023265"/>
    </source>
</evidence>
<name>R4L112_ZIZJJ</name>
<dbReference type="PANTHER" id="PTHR31213">
    <property type="entry name" value="OS08G0374000 PROTEIN-RELATED"/>
    <property type="match status" value="1"/>
</dbReference>
<dbReference type="InterPro" id="IPR000916">
    <property type="entry name" value="Bet_v_I/MLP"/>
</dbReference>
<dbReference type="PANTHER" id="PTHR31213:SF55">
    <property type="entry name" value="STRESS-INDUCED PROTEIN SAM22"/>
    <property type="match status" value="1"/>
</dbReference>
<feature type="domain" description="Bet v I/Major latex protein" evidence="4">
    <location>
        <begin position="1"/>
        <end position="135"/>
    </location>
</feature>
<dbReference type="GO" id="GO:0009738">
    <property type="term" value="P:abscisic acid-activated signaling pathway"/>
    <property type="evidence" value="ECO:0007669"/>
    <property type="project" value="InterPro"/>
</dbReference>